<dbReference type="PRINTS" id="PR00344">
    <property type="entry name" value="BCTRLSENSOR"/>
</dbReference>
<keyword evidence="9" id="KW-0067">ATP-binding</keyword>
<dbReference type="SMART" id="SM00388">
    <property type="entry name" value="HisKA"/>
    <property type="match status" value="1"/>
</dbReference>
<dbReference type="EMBL" id="CACRUE010000009">
    <property type="protein sequence ID" value="VYT73224.1"/>
    <property type="molecule type" value="Genomic_DNA"/>
</dbReference>
<dbReference type="GO" id="GO:0016036">
    <property type="term" value="P:cellular response to phosphate starvation"/>
    <property type="evidence" value="ECO:0007669"/>
    <property type="project" value="TreeGrafter"/>
</dbReference>
<dbReference type="Pfam" id="PF02518">
    <property type="entry name" value="HATPase_c"/>
    <property type="match status" value="1"/>
</dbReference>
<evidence type="ECO:0000256" key="2">
    <source>
        <dbReference type="ARBA" id="ARBA00004236"/>
    </source>
</evidence>
<keyword evidence="12" id="KW-1133">Transmembrane helix</keyword>
<keyword evidence="10" id="KW-0902">Two-component regulatory system</keyword>
<evidence type="ECO:0000256" key="4">
    <source>
        <dbReference type="ARBA" id="ARBA00022475"/>
    </source>
</evidence>
<dbReference type="InterPro" id="IPR004358">
    <property type="entry name" value="Sig_transdc_His_kin-like_C"/>
</dbReference>
<dbReference type="GeneID" id="89565612"/>
<dbReference type="CDD" id="cd06225">
    <property type="entry name" value="HAMP"/>
    <property type="match status" value="1"/>
</dbReference>
<dbReference type="GO" id="GO:0005524">
    <property type="term" value="F:ATP binding"/>
    <property type="evidence" value="ECO:0007669"/>
    <property type="project" value="UniProtKB-KW"/>
</dbReference>
<feature type="transmembrane region" description="Helical" evidence="12">
    <location>
        <begin position="12"/>
        <end position="31"/>
    </location>
</feature>
<dbReference type="InterPro" id="IPR036097">
    <property type="entry name" value="HisK_dim/P_sf"/>
</dbReference>
<dbReference type="PROSITE" id="PS50885">
    <property type="entry name" value="HAMP"/>
    <property type="match status" value="1"/>
</dbReference>
<protein>
    <recommendedName>
        <fullName evidence="3">histidine kinase</fullName>
        <ecNumber evidence="3">2.7.13.3</ecNumber>
    </recommendedName>
</protein>
<dbReference type="Pfam" id="PF00512">
    <property type="entry name" value="HisKA"/>
    <property type="match status" value="1"/>
</dbReference>
<evidence type="ECO:0000256" key="10">
    <source>
        <dbReference type="ARBA" id="ARBA00023012"/>
    </source>
</evidence>
<dbReference type="GO" id="GO:0005886">
    <property type="term" value="C:plasma membrane"/>
    <property type="evidence" value="ECO:0007669"/>
    <property type="project" value="UniProtKB-SubCell"/>
</dbReference>
<evidence type="ECO:0000256" key="8">
    <source>
        <dbReference type="ARBA" id="ARBA00022777"/>
    </source>
</evidence>
<evidence type="ECO:0000256" key="6">
    <source>
        <dbReference type="ARBA" id="ARBA00022679"/>
    </source>
</evidence>
<evidence type="ECO:0000259" key="14">
    <source>
        <dbReference type="PROSITE" id="PS50885"/>
    </source>
</evidence>
<dbReference type="PANTHER" id="PTHR45453">
    <property type="entry name" value="PHOSPHATE REGULON SENSOR PROTEIN PHOR"/>
    <property type="match status" value="1"/>
</dbReference>
<dbReference type="SMART" id="SM00387">
    <property type="entry name" value="HATPase_c"/>
    <property type="match status" value="1"/>
</dbReference>
<dbReference type="CDD" id="cd00082">
    <property type="entry name" value="HisKA"/>
    <property type="match status" value="1"/>
</dbReference>
<dbReference type="FunFam" id="3.30.565.10:FF:000023">
    <property type="entry name" value="PAS domain-containing sensor histidine kinase"/>
    <property type="match status" value="1"/>
</dbReference>
<dbReference type="InterPro" id="IPR050351">
    <property type="entry name" value="BphY/WalK/GraS-like"/>
</dbReference>
<dbReference type="InterPro" id="IPR003594">
    <property type="entry name" value="HATPase_dom"/>
</dbReference>
<dbReference type="GO" id="GO:0004721">
    <property type="term" value="F:phosphoprotein phosphatase activity"/>
    <property type="evidence" value="ECO:0007669"/>
    <property type="project" value="TreeGrafter"/>
</dbReference>
<reference evidence="16" key="1">
    <citation type="submission" date="2019-11" db="EMBL/GenBank/DDBJ databases">
        <authorList>
            <person name="Feng L."/>
        </authorList>
    </citation>
    <scope>NUCLEOTIDE SEQUENCE</scope>
    <source>
        <strain evidence="16">IbartlettiiLFYP30</strain>
    </source>
</reference>
<evidence type="ECO:0000256" key="9">
    <source>
        <dbReference type="ARBA" id="ARBA00022840"/>
    </source>
</evidence>
<dbReference type="PANTHER" id="PTHR45453:SF1">
    <property type="entry name" value="PHOSPHATE REGULON SENSOR PROTEIN PHOR"/>
    <property type="match status" value="1"/>
</dbReference>
<dbReference type="InterPro" id="IPR005467">
    <property type="entry name" value="His_kinase_dom"/>
</dbReference>
<dbReference type="Gene3D" id="3.30.565.10">
    <property type="entry name" value="Histidine kinase-like ATPase, C-terminal domain"/>
    <property type="match status" value="1"/>
</dbReference>
<name>A0A6N2Z1M3_9FIRM</name>
<gene>
    <name evidence="16" type="primary">yycG_1</name>
    <name evidence="16" type="ORF">IBLFYP30_01034</name>
    <name evidence="15" type="ORF">LIP50_10130</name>
</gene>
<feature type="domain" description="HAMP" evidence="14">
    <location>
        <begin position="31"/>
        <end position="83"/>
    </location>
</feature>
<dbReference type="PROSITE" id="PS50109">
    <property type="entry name" value="HIS_KIN"/>
    <property type="match status" value="1"/>
</dbReference>
<dbReference type="RefSeq" id="WP_007287878.1">
    <property type="nucleotide sequence ID" value="NZ_BAABXU010000001.1"/>
</dbReference>
<evidence type="ECO:0000313" key="16">
    <source>
        <dbReference type="EMBL" id="VYT73224.1"/>
    </source>
</evidence>
<dbReference type="SUPFAM" id="SSF55874">
    <property type="entry name" value="ATPase domain of HSP90 chaperone/DNA topoisomerase II/histidine kinase"/>
    <property type="match status" value="1"/>
</dbReference>
<keyword evidence="8 16" id="KW-0418">Kinase</keyword>
<keyword evidence="5" id="KW-0597">Phosphoprotein</keyword>
<reference evidence="15 17" key="2">
    <citation type="submission" date="2021-10" db="EMBL/GenBank/DDBJ databases">
        <title>Collection of gut derived symbiotic bacterial strains cultured from healthy donors.</title>
        <authorList>
            <person name="Lin H."/>
            <person name="Littmann E."/>
            <person name="Claire K."/>
            <person name="Pamer E."/>
        </authorList>
    </citation>
    <scope>NUCLEOTIDE SEQUENCE [LARGE SCALE GENOMIC DNA]</scope>
    <source>
        <strain evidence="15 17">MSK.17.68</strain>
    </source>
</reference>
<dbReference type="GO" id="GO:0000155">
    <property type="term" value="F:phosphorelay sensor kinase activity"/>
    <property type="evidence" value="ECO:0007669"/>
    <property type="project" value="InterPro"/>
</dbReference>
<evidence type="ECO:0000256" key="3">
    <source>
        <dbReference type="ARBA" id="ARBA00012438"/>
    </source>
</evidence>
<keyword evidence="6 16" id="KW-0808">Transferase</keyword>
<dbReference type="EC" id="2.7.13.3" evidence="3"/>
<evidence type="ECO:0000256" key="12">
    <source>
        <dbReference type="SAM" id="Phobius"/>
    </source>
</evidence>
<feature type="domain" description="Histidine kinase" evidence="13">
    <location>
        <begin position="213"/>
        <end position="432"/>
    </location>
</feature>
<dbReference type="InterPro" id="IPR036890">
    <property type="entry name" value="HATPase_C_sf"/>
</dbReference>
<keyword evidence="17" id="KW-1185">Reference proteome</keyword>
<accession>A0A6N2Z1M3</accession>
<keyword evidence="11 12" id="KW-0472">Membrane</keyword>
<dbReference type="SUPFAM" id="SSF47384">
    <property type="entry name" value="Homodimeric domain of signal transducing histidine kinase"/>
    <property type="match status" value="1"/>
</dbReference>
<evidence type="ECO:0000313" key="15">
    <source>
        <dbReference type="EMBL" id="MCB5446560.1"/>
    </source>
</evidence>
<evidence type="ECO:0000313" key="17">
    <source>
        <dbReference type="Proteomes" id="UP001299409"/>
    </source>
</evidence>
<evidence type="ECO:0000259" key="13">
    <source>
        <dbReference type="PROSITE" id="PS50109"/>
    </source>
</evidence>
<dbReference type="AlphaFoldDB" id="A0A6N2Z1M3"/>
<dbReference type="FunFam" id="1.10.287.130:FF:000008">
    <property type="entry name" value="Two-component sensor histidine kinase"/>
    <property type="match status" value="1"/>
</dbReference>
<dbReference type="EMBL" id="JAJBMB010000009">
    <property type="protein sequence ID" value="MCB5446560.1"/>
    <property type="molecule type" value="Genomic_DNA"/>
</dbReference>
<keyword evidence="12" id="KW-0812">Transmembrane</keyword>
<sequence>MNPNLQQVSSVYFFVMLITLGLAILLIRYTVTLRRYLKEFTRVSKKVSNKEFHTRFNTYVKGELGELSKNFNYMIQIMDSTIEEVEYKHLQLTSIVKSVSHGILAIDIKGKILLINDIAKEMLKCDIETNLEGINFKFVVGDKKILETFQKYVGSTQNEVIELNLKDNLVYRIKIDPVYLQDSKHAIIGSIINIEDITELVKLENMRKDFVANVSHELKTPLTSITGFVETLKINDDIDKNTRNHFLDIIEKESNRLKGLIEDILLLSSIENGQDLSYEKVKLFDVFKEVCEITEYIASSKNITISYNFEDEDVCIYGFRDNIKQIFLNLIDNGIKYTPKDGHIEVVQHYDENRQNIILEFKDNGIGIPKESLNRIFERFYRVDKARSRDIGGTGLGLAITKHMVKSLGGNITVESILGIGSDFIVTIPVDIK</sequence>
<dbReference type="Gene3D" id="6.10.340.10">
    <property type="match status" value="1"/>
</dbReference>
<evidence type="ECO:0000256" key="7">
    <source>
        <dbReference type="ARBA" id="ARBA00022741"/>
    </source>
</evidence>
<dbReference type="Gene3D" id="1.10.287.130">
    <property type="match status" value="1"/>
</dbReference>
<keyword evidence="7" id="KW-0547">Nucleotide-binding</keyword>
<comment type="subcellular location">
    <subcellularLocation>
        <location evidence="2">Cell membrane</location>
    </subcellularLocation>
</comment>
<evidence type="ECO:0000256" key="11">
    <source>
        <dbReference type="ARBA" id="ARBA00023136"/>
    </source>
</evidence>
<comment type="catalytic activity">
    <reaction evidence="1">
        <text>ATP + protein L-histidine = ADP + protein N-phospho-L-histidine.</text>
        <dbReference type="EC" id="2.7.13.3"/>
    </reaction>
</comment>
<dbReference type="Gene3D" id="3.30.450.20">
    <property type="entry name" value="PAS domain"/>
    <property type="match status" value="1"/>
</dbReference>
<evidence type="ECO:0000256" key="1">
    <source>
        <dbReference type="ARBA" id="ARBA00000085"/>
    </source>
</evidence>
<keyword evidence="4" id="KW-1003">Cell membrane</keyword>
<dbReference type="Proteomes" id="UP001299409">
    <property type="component" value="Unassembled WGS sequence"/>
</dbReference>
<dbReference type="Pfam" id="PF00672">
    <property type="entry name" value="HAMP"/>
    <property type="match status" value="1"/>
</dbReference>
<dbReference type="InterPro" id="IPR003660">
    <property type="entry name" value="HAMP_dom"/>
</dbReference>
<proteinExistence type="predicted"/>
<dbReference type="InterPro" id="IPR003661">
    <property type="entry name" value="HisK_dim/P_dom"/>
</dbReference>
<evidence type="ECO:0000256" key="5">
    <source>
        <dbReference type="ARBA" id="ARBA00022553"/>
    </source>
</evidence>
<organism evidence="16">
    <name type="scientific">Intestinibacter bartlettii</name>
    <dbReference type="NCBI Taxonomy" id="261299"/>
    <lineage>
        <taxon>Bacteria</taxon>
        <taxon>Bacillati</taxon>
        <taxon>Bacillota</taxon>
        <taxon>Clostridia</taxon>
        <taxon>Peptostreptococcales</taxon>
        <taxon>Peptostreptococcaceae</taxon>
        <taxon>Intestinibacter</taxon>
    </lineage>
</organism>